<sequence length="347" mass="37622">MFGAGVFWCNKGCSWLDLMNGVAREGGREDGTGAEEPRVEELSQFGSEMRCVGMVATVHKCLHAGGGDGLSQWYIRAAYDASQTHLTACWMLDWSCIWNSADSAWLVEKSRASLLGRRVSSRLQRGEKEMRSTSRTLGNPATSGSCPSQGWRHEIGELKIGHMKLSAPFGSYISSAHPEVDVKGDGLSELAGRATHKPLPTPSVAHAAHTHASASASMHAFCSPHHARARSSPPLLSLALHTRTSLPPTPDRPCVQSLAPRTQPATHPYCFPHRVHARRLCCPNRTQPATYRLCLRTAFAPASCTPPTAPPPLDRPPPIISAACTARVHAAAPVYLISYLMLLYPCY</sequence>
<dbReference type="HOGENOM" id="CLU_799399_0_0_1"/>
<reference evidence="2 3" key="1">
    <citation type="journal article" date="2012" name="New Phytol.">
        <title>Insight into trade-off between wood decay and parasitism from the genome of a fungal forest pathogen.</title>
        <authorList>
            <person name="Olson A."/>
            <person name="Aerts A."/>
            <person name="Asiegbu F."/>
            <person name="Belbahri L."/>
            <person name="Bouzid O."/>
            <person name="Broberg A."/>
            <person name="Canback B."/>
            <person name="Coutinho P.M."/>
            <person name="Cullen D."/>
            <person name="Dalman K."/>
            <person name="Deflorio G."/>
            <person name="van Diepen L.T."/>
            <person name="Dunand C."/>
            <person name="Duplessis S."/>
            <person name="Durling M."/>
            <person name="Gonthier P."/>
            <person name="Grimwood J."/>
            <person name="Fossdal C.G."/>
            <person name="Hansson D."/>
            <person name="Henrissat B."/>
            <person name="Hietala A."/>
            <person name="Himmelstrand K."/>
            <person name="Hoffmeister D."/>
            <person name="Hogberg N."/>
            <person name="James T.Y."/>
            <person name="Karlsson M."/>
            <person name="Kohler A."/>
            <person name="Kues U."/>
            <person name="Lee Y.H."/>
            <person name="Lin Y.C."/>
            <person name="Lind M."/>
            <person name="Lindquist E."/>
            <person name="Lombard V."/>
            <person name="Lucas S."/>
            <person name="Lunden K."/>
            <person name="Morin E."/>
            <person name="Murat C."/>
            <person name="Park J."/>
            <person name="Raffaello T."/>
            <person name="Rouze P."/>
            <person name="Salamov A."/>
            <person name="Schmutz J."/>
            <person name="Solheim H."/>
            <person name="Stahlberg J."/>
            <person name="Velez H."/>
            <person name="de Vries R.P."/>
            <person name="Wiebenga A."/>
            <person name="Woodward S."/>
            <person name="Yakovlev I."/>
            <person name="Garbelotto M."/>
            <person name="Martin F."/>
            <person name="Grigoriev I.V."/>
            <person name="Stenlid J."/>
        </authorList>
    </citation>
    <scope>NUCLEOTIDE SEQUENCE [LARGE SCALE GENOMIC DNA]</scope>
    <source>
        <strain evidence="2 3">TC 32-1</strain>
    </source>
</reference>
<dbReference type="RefSeq" id="XP_009546160.1">
    <property type="nucleotide sequence ID" value="XM_009547865.1"/>
</dbReference>
<dbReference type="GeneID" id="20666573"/>
<accession>W4K8W8</accession>
<keyword evidence="3" id="KW-1185">Reference proteome</keyword>
<dbReference type="EMBL" id="KI925458">
    <property type="protein sequence ID" value="ETW81521.1"/>
    <property type="molecule type" value="Genomic_DNA"/>
</dbReference>
<dbReference type="KEGG" id="hir:HETIRDRAFT_118024"/>
<evidence type="ECO:0000313" key="2">
    <source>
        <dbReference type="EMBL" id="ETW81521.1"/>
    </source>
</evidence>
<dbReference type="Proteomes" id="UP000030671">
    <property type="component" value="Unassembled WGS sequence"/>
</dbReference>
<protein>
    <submittedName>
        <fullName evidence="2">Uncharacterized protein</fullName>
    </submittedName>
</protein>
<feature type="region of interest" description="Disordered" evidence="1">
    <location>
        <begin position="122"/>
        <end position="148"/>
    </location>
</feature>
<organism evidence="2 3">
    <name type="scientific">Heterobasidion irregulare (strain TC 32-1)</name>
    <dbReference type="NCBI Taxonomy" id="747525"/>
    <lineage>
        <taxon>Eukaryota</taxon>
        <taxon>Fungi</taxon>
        <taxon>Dikarya</taxon>
        <taxon>Basidiomycota</taxon>
        <taxon>Agaricomycotina</taxon>
        <taxon>Agaricomycetes</taxon>
        <taxon>Russulales</taxon>
        <taxon>Bondarzewiaceae</taxon>
        <taxon>Heterobasidion</taxon>
        <taxon>Heterobasidion annosum species complex</taxon>
    </lineage>
</organism>
<gene>
    <name evidence="2" type="ORF">HETIRDRAFT_118024</name>
</gene>
<dbReference type="AlphaFoldDB" id="W4K8W8"/>
<feature type="compositionally biased region" description="Polar residues" evidence="1">
    <location>
        <begin position="133"/>
        <end position="148"/>
    </location>
</feature>
<name>W4K8W8_HETIT</name>
<evidence type="ECO:0000256" key="1">
    <source>
        <dbReference type="SAM" id="MobiDB-lite"/>
    </source>
</evidence>
<evidence type="ECO:0000313" key="3">
    <source>
        <dbReference type="Proteomes" id="UP000030671"/>
    </source>
</evidence>
<proteinExistence type="predicted"/>
<dbReference type="InParanoid" id="W4K8W8"/>